<dbReference type="WormBase" id="Y69H2.10c">
    <property type="protein sequence ID" value="CE46699"/>
    <property type="gene ID" value="WBGene00013485"/>
</dbReference>
<evidence type="ECO:0000256" key="3">
    <source>
        <dbReference type="ARBA" id="ARBA00023157"/>
    </source>
</evidence>
<dbReference type="GO" id="GO:0004867">
    <property type="term" value="F:serine-type endopeptidase inhibitor activity"/>
    <property type="evidence" value="ECO:0007669"/>
    <property type="project" value="UniProtKB-KW"/>
</dbReference>
<feature type="domain" description="TIL" evidence="4">
    <location>
        <begin position="294"/>
        <end position="347"/>
    </location>
</feature>
<dbReference type="InterPro" id="IPR051368">
    <property type="entry name" value="SerProtInhib-TIL_Domain"/>
</dbReference>
<evidence type="ECO:0000313" key="7">
    <source>
        <dbReference type="WormBase" id="Y69H2.10c"/>
    </source>
</evidence>
<accession>H2L2K9</accession>
<keyword evidence="1" id="KW-0646">Protease inhibitor</keyword>
<evidence type="ECO:0000256" key="2">
    <source>
        <dbReference type="ARBA" id="ARBA00022900"/>
    </source>
</evidence>
<dbReference type="Pfam" id="PF01826">
    <property type="entry name" value="TIL"/>
    <property type="match status" value="3"/>
</dbReference>
<feature type="domain" description="TIL" evidence="4">
    <location>
        <begin position="353"/>
        <end position="407"/>
    </location>
</feature>
<dbReference type="PANTHER" id="PTHR23259">
    <property type="entry name" value="RIDDLE"/>
    <property type="match status" value="1"/>
</dbReference>
<dbReference type="Gene3D" id="2.10.25.10">
    <property type="entry name" value="Laminin"/>
    <property type="match status" value="4"/>
</dbReference>
<proteinExistence type="predicted"/>
<keyword evidence="2" id="KW-0722">Serine protease inhibitor</keyword>
<dbReference type="AlphaFoldDB" id="H2L2K9"/>
<dbReference type="InterPro" id="IPR036084">
    <property type="entry name" value="Ser_inhib-like_sf"/>
</dbReference>
<dbReference type="InterPro" id="IPR002919">
    <property type="entry name" value="TIL_dom"/>
</dbReference>
<dbReference type="Bgee" id="WBGene00013485">
    <property type="expression patterns" value="Expressed in larva and 2 other cell types or tissues"/>
</dbReference>
<evidence type="ECO:0000256" key="1">
    <source>
        <dbReference type="ARBA" id="ARBA00022690"/>
    </source>
</evidence>
<reference evidence="5 6" key="1">
    <citation type="journal article" date="1998" name="Science">
        <title>Genome sequence of the nematode C. elegans: a platform for investigating biology.</title>
        <authorList>
            <consortium name="The C. elegans sequencing consortium"/>
            <person name="Sulson J.E."/>
            <person name="Waterston R."/>
        </authorList>
    </citation>
    <scope>NUCLEOTIDE SEQUENCE [LARGE SCALE GENOMIC DNA]</scope>
    <source>
        <strain evidence="5 6">Bristol N2</strain>
    </source>
</reference>
<dbReference type="SUPFAM" id="SSF57567">
    <property type="entry name" value="Serine protease inhibitors"/>
    <property type="match status" value="4"/>
</dbReference>
<keyword evidence="6" id="KW-1185">Reference proteome</keyword>
<organism evidence="5 6">
    <name type="scientific">Caenorhabditis elegans</name>
    <dbReference type="NCBI Taxonomy" id="6239"/>
    <lineage>
        <taxon>Eukaryota</taxon>
        <taxon>Metazoa</taxon>
        <taxon>Ecdysozoa</taxon>
        <taxon>Nematoda</taxon>
        <taxon>Chromadorea</taxon>
        <taxon>Rhabditida</taxon>
        <taxon>Rhabditina</taxon>
        <taxon>Rhabditomorpha</taxon>
        <taxon>Rhabditoidea</taxon>
        <taxon>Rhabditidae</taxon>
        <taxon>Peloderinae</taxon>
        <taxon>Caenorhabditis</taxon>
    </lineage>
</organism>
<feature type="domain" description="TIL" evidence="4">
    <location>
        <begin position="172"/>
        <end position="227"/>
    </location>
</feature>
<dbReference type="Proteomes" id="UP000001940">
    <property type="component" value="Chromosome V"/>
</dbReference>
<dbReference type="AGR" id="WB:WBGene00013485"/>
<dbReference type="OrthoDB" id="152433at2759"/>
<dbReference type="EMBL" id="BX284605">
    <property type="protein sequence ID" value="CCE71937.1"/>
    <property type="molecule type" value="Genomic_DNA"/>
</dbReference>
<evidence type="ECO:0000313" key="5">
    <source>
        <dbReference type="EMBL" id="CCE71937.1"/>
    </source>
</evidence>
<dbReference type="ExpressionAtlas" id="H2L2K9">
    <property type="expression patterns" value="baseline and differential"/>
</dbReference>
<dbReference type="OMA" id="CEETELP"/>
<dbReference type="HOGENOM" id="CLU_582959_0_0_1"/>
<evidence type="ECO:0000259" key="4">
    <source>
        <dbReference type="Pfam" id="PF01826"/>
    </source>
</evidence>
<dbReference type="CDD" id="cd19941">
    <property type="entry name" value="TIL"/>
    <property type="match status" value="2"/>
</dbReference>
<protein>
    <submittedName>
        <fullName evidence="5">TIL domain-containing protein</fullName>
    </submittedName>
</protein>
<dbReference type="PANTHER" id="PTHR23259:SF61">
    <property type="entry name" value="FOLLISTATIN-LIKE DOMAIN-CONTAINING PROTEIN"/>
    <property type="match status" value="1"/>
</dbReference>
<evidence type="ECO:0000313" key="6">
    <source>
        <dbReference type="Proteomes" id="UP000001940"/>
    </source>
</evidence>
<keyword evidence="3" id="KW-1015">Disulfide bond</keyword>
<gene>
    <name evidence="5" type="ORF">CELE_Y69H2.10</name>
    <name evidence="5 7" type="ORF">Y69H2.10</name>
</gene>
<sequence>MGCSSMLCANGTTCREDRVKCDKRPCPIRALCLPNFQPNGKPSFCEVAGCGAGEICHETIEICGEPPCRSMATCLPTTNHTVNITDIGCSNATCPVGKKCEEVTVACFSPPCLKSVRCVGENWIQEVNFDCDAMRCGPDEGCMQSVEICERPPCPTKSWCIVQTNVDTFTKCPKNQTMTDCLNPCSEDKCPGILKKTECTNRCGQGCACAYGYLRSSDGECYKPKDCPPECGQNEEYRCEKCAGTCKNPEPNCPGPKNKSCKRACICAPGFVKENGKCVTLDSCPDHDHTNITCLETQEYTDCLPKCQKQCSGAPKCEAGSACTPGCFCRSNYKLDSNGDCVHKRKCSETTKCPGSEKWSNCIGNANLCDLTAFSRLSDKFNCRSGCICADGLARDKNGTCVATDKC</sequence>
<name>H2L2K9_CAEEL</name>